<dbReference type="AlphaFoldDB" id="A3NZA6"/>
<proteinExistence type="predicted"/>
<name>A3NZA6_BURP0</name>
<sequence>MFFEGFCLWNRFYRSPINKSKIQRPDGRRTASFRRPA</sequence>
<accession>A3NZA6</accession>
<dbReference type="HOGENOM" id="CLU_3341306_0_0_4"/>
<reference evidence="1 2" key="1">
    <citation type="submission" date="2007-02" db="EMBL/GenBank/DDBJ databases">
        <authorList>
            <person name="DeShazer D."/>
            <person name="Woods D.E."/>
            <person name="Nierman W.C."/>
        </authorList>
    </citation>
    <scope>NUCLEOTIDE SEQUENCE [LARGE SCALE GENOMIC DNA]</scope>
    <source>
        <strain evidence="1 2">1106a</strain>
    </source>
</reference>
<protein>
    <submittedName>
        <fullName evidence="1">Uncharacterized protein</fullName>
    </submittedName>
</protein>
<evidence type="ECO:0000313" key="2">
    <source>
        <dbReference type="Proteomes" id="UP000006738"/>
    </source>
</evidence>
<dbReference type="Proteomes" id="UP000006738">
    <property type="component" value="Chromosome I"/>
</dbReference>
<evidence type="ECO:0000313" key="1">
    <source>
        <dbReference type="EMBL" id="ABN91134.1"/>
    </source>
</evidence>
<dbReference type="EMBL" id="CP000572">
    <property type="protein sequence ID" value="ABN91134.1"/>
    <property type="molecule type" value="Genomic_DNA"/>
</dbReference>
<gene>
    <name evidence="1" type="ordered locus">BURPS1106A_3439</name>
</gene>
<organism evidence="1 2">
    <name type="scientific">Burkholderia pseudomallei (strain 1106a)</name>
    <dbReference type="NCBI Taxonomy" id="357348"/>
    <lineage>
        <taxon>Bacteria</taxon>
        <taxon>Pseudomonadati</taxon>
        <taxon>Pseudomonadota</taxon>
        <taxon>Betaproteobacteria</taxon>
        <taxon>Burkholderiales</taxon>
        <taxon>Burkholderiaceae</taxon>
        <taxon>Burkholderia</taxon>
        <taxon>pseudomallei group</taxon>
    </lineage>
</organism>
<dbReference type="KEGG" id="bpl:BURPS1106A_3439"/>